<dbReference type="PANTHER" id="PTHR47359:SF3">
    <property type="entry name" value="NLP_P60 DOMAIN-CONTAINING PROTEIN-RELATED"/>
    <property type="match status" value="1"/>
</dbReference>
<dbReference type="PROSITE" id="PS51935">
    <property type="entry name" value="NLPC_P60"/>
    <property type="match status" value="1"/>
</dbReference>
<geneLocation type="plasmid" evidence="7">
    <name>pJCM18538</name>
</geneLocation>
<organism evidence="7 8">
    <name type="scientific">Mycolicibacterium arabiense</name>
    <dbReference type="NCBI Taxonomy" id="1286181"/>
    <lineage>
        <taxon>Bacteria</taxon>
        <taxon>Bacillati</taxon>
        <taxon>Actinomycetota</taxon>
        <taxon>Actinomycetes</taxon>
        <taxon>Mycobacteriales</taxon>
        <taxon>Mycobacteriaceae</taxon>
        <taxon>Mycolicibacterium</taxon>
    </lineage>
</organism>
<dbReference type="RefSeq" id="WP_235887093.1">
    <property type="nucleotide sequence ID" value="NZ_AP022592.1"/>
</dbReference>
<comment type="similarity">
    <text evidence="1">Belongs to the peptidase C40 family.</text>
</comment>
<dbReference type="SUPFAM" id="SSF54001">
    <property type="entry name" value="Cysteine proteinases"/>
    <property type="match status" value="1"/>
</dbReference>
<dbReference type="Gene3D" id="3.90.1720.10">
    <property type="entry name" value="endopeptidase domain like (from Nostoc punctiforme)"/>
    <property type="match status" value="1"/>
</dbReference>
<evidence type="ECO:0000259" key="6">
    <source>
        <dbReference type="PROSITE" id="PS51935"/>
    </source>
</evidence>
<reference evidence="7 8" key="1">
    <citation type="journal article" date="2019" name="Emerg. Microbes Infect.">
        <title>Comprehensive subspecies identification of 175 nontuberculous mycobacteria species based on 7547 genomic profiles.</title>
        <authorList>
            <person name="Matsumoto Y."/>
            <person name="Kinjo T."/>
            <person name="Motooka D."/>
            <person name="Nabeya D."/>
            <person name="Jung N."/>
            <person name="Uechi K."/>
            <person name="Horii T."/>
            <person name="Iida T."/>
            <person name="Fujita J."/>
            <person name="Nakamura S."/>
        </authorList>
    </citation>
    <scope>NUCLEOTIDE SEQUENCE [LARGE SCALE GENOMIC DNA]</scope>
    <source>
        <strain evidence="7 8">JCM 18538</strain>
        <plasmid evidence="7">pJCM18538</plasmid>
    </source>
</reference>
<dbReference type="EMBL" id="AP022592">
    <property type="protein sequence ID" value="BBY46815.1"/>
    <property type="molecule type" value="Genomic_DNA"/>
</dbReference>
<dbReference type="Proteomes" id="UP000467428">
    <property type="component" value="Plasmid pJCM18538"/>
</dbReference>
<dbReference type="GO" id="GO:0008234">
    <property type="term" value="F:cysteine-type peptidase activity"/>
    <property type="evidence" value="ECO:0007669"/>
    <property type="project" value="UniProtKB-KW"/>
</dbReference>
<keyword evidence="4" id="KW-0788">Thiol protease</keyword>
<gene>
    <name evidence="7" type="primary">ripA_1</name>
    <name evidence="7" type="ORF">MARA_02450</name>
</gene>
<keyword evidence="2" id="KW-0645">Protease</keyword>
<evidence type="ECO:0000256" key="5">
    <source>
        <dbReference type="SAM" id="MobiDB-lite"/>
    </source>
</evidence>
<sequence length="466" mass="48251">MINHGEHEPKSTITYSMAGKGCCQLLAVGLLASVGLAAVSAQGAVAAATPGENDLVGSVAAAADAEQQLHQAGAQVQTLQEQVNQAIVRLGAARDTAAVAESDVRRRQDAVLRARSQIEEAQHRFDLFAVSTYVNGPSASSLMATDPAEALSTLAAGRAIALSQRQSLANLNRARTREVDAESSARATRDDANAARAAAQRLQEEAVSDLTAARAAFADQRQRIESLAADRRIAKDAAGVAADSTKAWDLAADRGPGAASVQEWDTTLPSVPSANVTTDPLAVVNSILGVASASANVTADLGRSFLNGLGIVPAEVPNAQAGLTNGAIPRAYGRQASEYVIRRAMSQIGVPYSWGGGSAAGPSRGIDSGAGTSGFDCSGIVLFAFAGVGIKLPHYSGDQYDAGRKVPSAQMRRGDVIFYGPGASQHEALYLGQGMMLEAPFTGSDVHVSAVRTSGMTPYVTRFIEY</sequence>
<dbReference type="PANTHER" id="PTHR47359">
    <property type="entry name" value="PEPTIDOGLYCAN DL-ENDOPEPTIDASE CWLO"/>
    <property type="match status" value="1"/>
</dbReference>
<protein>
    <submittedName>
        <fullName evidence="7">Peptidoglycan endopeptidase RipA</fullName>
    </submittedName>
</protein>
<evidence type="ECO:0000256" key="4">
    <source>
        <dbReference type="ARBA" id="ARBA00022807"/>
    </source>
</evidence>
<keyword evidence="3" id="KW-0378">Hydrolase</keyword>
<dbReference type="AlphaFoldDB" id="A0A7I7RSQ2"/>
<evidence type="ECO:0000313" key="8">
    <source>
        <dbReference type="Proteomes" id="UP000467428"/>
    </source>
</evidence>
<evidence type="ECO:0000256" key="2">
    <source>
        <dbReference type="ARBA" id="ARBA00022670"/>
    </source>
</evidence>
<evidence type="ECO:0000313" key="7">
    <source>
        <dbReference type="EMBL" id="BBY46815.1"/>
    </source>
</evidence>
<dbReference type="InterPro" id="IPR000064">
    <property type="entry name" value="NLP_P60_dom"/>
</dbReference>
<dbReference type="GO" id="GO:0006508">
    <property type="term" value="P:proteolysis"/>
    <property type="evidence" value="ECO:0007669"/>
    <property type="project" value="UniProtKB-KW"/>
</dbReference>
<keyword evidence="8" id="KW-1185">Reference proteome</keyword>
<dbReference type="InterPro" id="IPR051794">
    <property type="entry name" value="PG_Endopeptidase_C40"/>
</dbReference>
<feature type="domain" description="NlpC/P60" evidence="6">
    <location>
        <begin position="334"/>
        <end position="466"/>
    </location>
</feature>
<proteinExistence type="inferred from homology"/>
<keyword evidence="7" id="KW-0614">Plasmid</keyword>
<dbReference type="InterPro" id="IPR038765">
    <property type="entry name" value="Papain-like_cys_pep_sf"/>
</dbReference>
<name>A0A7I7RSQ2_9MYCO</name>
<evidence type="ECO:0000256" key="3">
    <source>
        <dbReference type="ARBA" id="ARBA00022801"/>
    </source>
</evidence>
<accession>A0A7I7RSQ2</accession>
<feature type="region of interest" description="Disordered" evidence="5">
    <location>
        <begin position="173"/>
        <end position="196"/>
    </location>
</feature>
<dbReference type="KEGG" id="marz:MARA_02450"/>
<evidence type="ECO:0000256" key="1">
    <source>
        <dbReference type="ARBA" id="ARBA00007074"/>
    </source>
</evidence>
<dbReference type="Pfam" id="PF00877">
    <property type="entry name" value="NLPC_P60"/>
    <property type="match status" value="1"/>
</dbReference>